<comment type="caution">
    <text evidence="1">The sequence shown here is derived from an EMBL/GenBank/DDBJ whole genome shotgun (WGS) entry which is preliminary data.</text>
</comment>
<dbReference type="STRING" id="93625.A0A409XL26"/>
<organism evidence="1 2">
    <name type="scientific">Psilocybe cyanescens</name>
    <dbReference type="NCBI Taxonomy" id="93625"/>
    <lineage>
        <taxon>Eukaryota</taxon>
        <taxon>Fungi</taxon>
        <taxon>Dikarya</taxon>
        <taxon>Basidiomycota</taxon>
        <taxon>Agaricomycotina</taxon>
        <taxon>Agaricomycetes</taxon>
        <taxon>Agaricomycetidae</taxon>
        <taxon>Agaricales</taxon>
        <taxon>Agaricineae</taxon>
        <taxon>Strophariaceae</taxon>
        <taxon>Psilocybe</taxon>
    </lineage>
</organism>
<evidence type="ECO:0000313" key="2">
    <source>
        <dbReference type="Proteomes" id="UP000283269"/>
    </source>
</evidence>
<evidence type="ECO:0000313" key="1">
    <source>
        <dbReference type="EMBL" id="PPQ91444.1"/>
    </source>
</evidence>
<proteinExistence type="predicted"/>
<protein>
    <recommendedName>
        <fullName evidence="3">Fungal-type protein kinase domain-containing protein</fullName>
    </recommendedName>
</protein>
<keyword evidence="2" id="KW-1185">Reference proteome</keyword>
<accession>A0A409XL26</accession>
<dbReference type="OrthoDB" id="3068682at2759"/>
<evidence type="ECO:0008006" key="3">
    <source>
        <dbReference type="Google" id="ProtNLM"/>
    </source>
</evidence>
<dbReference type="Proteomes" id="UP000283269">
    <property type="component" value="Unassembled WGS sequence"/>
</dbReference>
<dbReference type="EMBL" id="NHYD01001350">
    <property type="protein sequence ID" value="PPQ91444.1"/>
    <property type="molecule type" value="Genomic_DNA"/>
</dbReference>
<reference evidence="1 2" key="1">
    <citation type="journal article" date="2018" name="Evol. Lett.">
        <title>Horizontal gene cluster transfer increased hallucinogenic mushroom diversity.</title>
        <authorList>
            <person name="Reynolds H.T."/>
            <person name="Vijayakumar V."/>
            <person name="Gluck-Thaler E."/>
            <person name="Korotkin H.B."/>
            <person name="Matheny P.B."/>
            <person name="Slot J.C."/>
        </authorList>
    </citation>
    <scope>NUCLEOTIDE SEQUENCE [LARGE SCALE GENOMIC DNA]</scope>
    <source>
        <strain evidence="1 2">2631</strain>
    </source>
</reference>
<dbReference type="AlphaFoldDB" id="A0A409XL26"/>
<name>A0A409XL26_PSICY</name>
<gene>
    <name evidence="1" type="ORF">CVT25_014332</name>
</gene>
<dbReference type="InParanoid" id="A0A409XL26"/>
<sequence>MDLAWPGRNIAHNIASSIEIDRFLKSSPLYDYTSKWWRGNKETRAFQLTSVLQNCDKTLCRPPHDYLDDLESFFYILCWLAIGHAGSSKKVDPFPNFPLRWESPDPTVASSFKQNMFILNFPQLEDISPFFGTVLSDLLIEYRKFLKPYTLKKINDTISRKPPASPVPTLLHLQKQATGHYEAALKFFDETIQQY</sequence>